<dbReference type="PANTHER" id="PTHR24271:SF81">
    <property type="entry name" value="GRANZYME B"/>
    <property type="match status" value="1"/>
</dbReference>
<dbReference type="PANTHER" id="PTHR24271">
    <property type="entry name" value="KALLIKREIN-RELATED"/>
    <property type="match status" value="1"/>
</dbReference>
<dbReference type="FunFam" id="2.40.10.10:FF:000014">
    <property type="entry name" value="Complement factor D"/>
    <property type="match status" value="1"/>
</dbReference>
<dbReference type="PROSITE" id="PS00135">
    <property type="entry name" value="TRYPSIN_SER"/>
    <property type="match status" value="1"/>
</dbReference>
<evidence type="ECO:0000256" key="3">
    <source>
        <dbReference type="ARBA" id="ARBA00022801"/>
    </source>
</evidence>
<dbReference type="PROSITE" id="PS00134">
    <property type="entry name" value="TRYPSIN_HIS"/>
    <property type="match status" value="1"/>
</dbReference>
<gene>
    <name evidence="9" type="primary">Mcpt3</name>
    <name evidence="9" type="ORF">ARAGUA_R10373</name>
</gene>
<keyword evidence="3 7" id="KW-0378">Hydrolase</keyword>
<dbReference type="InterPro" id="IPR009003">
    <property type="entry name" value="Peptidase_S1_PA"/>
</dbReference>
<evidence type="ECO:0000256" key="4">
    <source>
        <dbReference type="ARBA" id="ARBA00022825"/>
    </source>
</evidence>
<dbReference type="GO" id="GO:0006508">
    <property type="term" value="P:proteolysis"/>
    <property type="evidence" value="ECO:0007669"/>
    <property type="project" value="UniProtKB-KW"/>
</dbReference>
<dbReference type="CDD" id="cd00190">
    <property type="entry name" value="Tryp_SPc"/>
    <property type="match status" value="1"/>
</dbReference>
<accession>A0A7L1TGX3</accession>
<feature type="domain" description="Peptidase S1" evidence="8">
    <location>
        <begin position="3"/>
        <end position="230"/>
    </location>
</feature>
<reference evidence="9 10" key="1">
    <citation type="submission" date="2019-09" db="EMBL/GenBank/DDBJ databases">
        <title>Bird 10,000 Genomes (B10K) Project - Family phase.</title>
        <authorList>
            <person name="Zhang G."/>
        </authorList>
    </citation>
    <scope>NUCLEOTIDE SEQUENCE [LARGE SCALE GENOMIC DNA]</scope>
    <source>
        <strain evidence="9">B10K-DU-002-11</strain>
        <tissue evidence="9">Muscle</tissue>
    </source>
</reference>
<dbReference type="InterPro" id="IPR001254">
    <property type="entry name" value="Trypsin_dom"/>
</dbReference>
<keyword evidence="4 7" id="KW-0720">Serine protease</keyword>
<dbReference type="SMART" id="SM00020">
    <property type="entry name" value="Tryp_SPc"/>
    <property type="match status" value="1"/>
</dbReference>
<evidence type="ECO:0000256" key="2">
    <source>
        <dbReference type="ARBA" id="ARBA00022729"/>
    </source>
</evidence>
<evidence type="ECO:0000256" key="7">
    <source>
        <dbReference type="RuleBase" id="RU363034"/>
    </source>
</evidence>
<organism evidence="9 10">
    <name type="scientific">Aramus guarauna</name>
    <name type="common">Limpkin</name>
    <name type="synonym">Scolopax guarauna</name>
    <dbReference type="NCBI Taxonomy" id="54356"/>
    <lineage>
        <taxon>Eukaryota</taxon>
        <taxon>Metazoa</taxon>
        <taxon>Chordata</taxon>
        <taxon>Craniata</taxon>
        <taxon>Vertebrata</taxon>
        <taxon>Euteleostomi</taxon>
        <taxon>Archelosauria</taxon>
        <taxon>Archosauria</taxon>
        <taxon>Dinosauria</taxon>
        <taxon>Saurischia</taxon>
        <taxon>Theropoda</taxon>
        <taxon>Coelurosauria</taxon>
        <taxon>Aves</taxon>
        <taxon>Neognathae</taxon>
        <taxon>Neoaves</taxon>
        <taxon>Gruiformes</taxon>
        <taxon>Aramidae</taxon>
        <taxon>Aramus</taxon>
    </lineage>
</organism>
<evidence type="ECO:0000256" key="6">
    <source>
        <dbReference type="ARBA" id="ARBA00023157"/>
    </source>
</evidence>
<dbReference type="GO" id="GO:0005737">
    <property type="term" value="C:cytoplasm"/>
    <property type="evidence" value="ECO:0007669"/>
    <property type="project" value="TreeGrafter"/>
</dbReference>
<dbReference type="SUPFAM" id="SSF50494">
    <property type="entry name" value="Trypsin-like serine proteases"/>
    <property type="match status" value="1"/>
</dbReference>
<evidence type="ECO:0000259" key="8">
    <source>
        <dbReference type="PROSITE" id="PS50240"/>
    </source>
</evidence>
<dbReference type="EMBL" id="VXBL01010286">
    <property type="protein sequence ID" value="NXO60723.1"/>
    <property type="molecule type" value="Genomic_DNA"/>
</dbReference>
<dbReference type="GO" id="GO:0004252">
    <property type="term" value="F:serine-type endopeptidase activity"/>
    <property type="evidence" value="ECO:0007669"/>
    <property type="project" value="InterPro"/>
</dbReference>
<keyword evidence="1 7" id="KW-0645">Protease</keyword>
<feature type="non-terminal residue" evidence="9">
    <location>
        <position position="231"/>
    </location>
</feature>
<keyword evidence="5" id="KW-0865">Zymogen</keyword>
<proteinExistence type="predicted"/>
<dbReference type="PRINTS" id="PR00722">
    <property type="entry name" value="CHYMOTRYPSIN"/>
</dbReference>
<dbReference type="InterPro" id="IPR001314">
    <property type="entry name" value="Peptidase_S1A"/>
</dbReference>
<evidence type="ECO:0000256" key="1">
    <source>
        <dbReference type="ARBA" id="ARBA00022670"/>
    </source>
</evidence>
<dbReference type="Proteomes" id="UP000567570">
    <property type="component" value="Unassembled WGS sequence"/>
</dbReference>
<evidence type="ECO:0000313" key="10">
    <source>
        <dbReference type="Proteomes" id="UP000567570"/>
    </source>
</evidence>
<protein>
    <submittedName>
        <fullName evidence="9">MCPT3 protease</fullName>
    </submittedName>
</protein>
<keyword evidence="2" id="KW-0732">Signal</keyword>
<evidence type="ECO:0000256" key="5">
    <source>
        <dbReference type="ARBA" id="ARBA00023145"/>
    </source>
</evidence>
<keyword evidence="10" id="KW-1185">Reference proteome</keyword>
<comment type="caution">
    <text evidence="9">The sequence shown here is derived from an EMBL/GenBank/DDBJ whole genome shotgun (WGS) entry which is preliminary data.</text>
</comment>
<dbReference type="InterPro" id="IPR033116">
    <property type="entry name" value="TRYPSIN_SER"/>
</dbReference>
<sequence>GRIIGGREAKPHSRPYMAYLSIQSESGGFACGGFLIRPDAVLSAAHCVAGNKKVNVTVILGAHNISKNEPTQQMLHVGHWVIHPKYSGYTGENDIMLLKLKPTAKLTKSVSCVPFASHKERVEPGTICKVAGWGGTSMTGDVTSVLMEVDLKVQREQKCTKIFKHYRPVTMICAGDKNGKKASFLGDSGGPLVCNGKAHGIVSYGPQNSLFPEVFTRVSYFEQWIRAELRK</sequence>
<dbReference type="InterPro" id="IPR018114">
    <property type="entry name" value="TRYPSIN_HIS"/>
</dbReference>
<name>A0A7L1TGX3_ARAGA</name>
<evidence type="ECO:0000313" key="9">
    <source>
        <dbReference type="EMBL" id="NXO60723.1"/>
    </source>
</evidence>
<feature type="non-terminal residue" evidence="9">
    <location>
        <position position="1"/>
    </location>
</feature>
<dbReference type="PROSITE" id="PS50240">
    <property type="entry name" value="TRYPSIN_DOM"/>
    <property type="match status" value="1"/>
</dbReference>
<dbReference type="InterPro" id="IPR043504">
    <property type="entry name" value="Peptidase_S1_PA_chymotrypsin"/>
</dbReference>
<dbReference type="AlphaFoldDB" id="A0A7L1TGX3"/>
<keyword evidence="6" id="KW-1015">Disulfide bond</keyword>
<dbReference type="Gene3D" id="2.40.10.10">
    <property type="entry name" value="Trypsin-like serine proteases"/>
    <property type="match status" value="2"/>
</dbReference>
<dbReference type="Pfam" id="PF00089">
    <property type="entry name" value="Trypsin"/>
    <property type="match status" value="1"/>
</dbReference>